<dbReference type="KEGG" id="cfc:CFLV_04560"/>
<name>A0A1L7CL60_CORFL</name>
<dbReference type="AlphaFoldDB" id="A0A1L7CL60"/>
<feature type="compositionally biased region" description="Basic and acidic residues" evidence="1">
    <location>
        <begin position="33"/>
        <end position="48"/>
    </location>
</feature>
<accession>A0A1L7CL60</accession>
<reference evidence="3 5" key="2">
    <citation type="submission" date="2019-06" db="EMBL/GenBank/DDBJ databases">
        <title>Whole genome shotgun sequence of Corynebacterium flavescens NBRC 14136.</title>
        <authorList>
            <person name="Hosoyama A."/>
            <person name="Uohara A."/>
            <person name="Ohji S."/>
            <person name="Ichikawa N."/>
        </authorList>
    </citation>
    <scope>NUCLEOTIDE SEQUENCE [LARGE SCALE GENOMIC DNA]</scope>
    <source>
        <strain evidence="3 5">NBRC 14136</strain>
    </source>
</reference>
<organism evidence="2 4">
    <name type="scientific">Corynebacterium flavescens</name>
    <dbReference type="NCBI Taxonomy" id="28028"/>
    <lineage>
        <taxon>Bacteria</taxon>
        <taxon>Bacillati</taxon>
        <taxon>Actinomycetota</taxon>
        <taxon>Actinomycetes</taxon>
        <taxon>Mycobacteriales</taxon>
        <taxon>Corynebacteriaceae</taxon>
        <taxon>Corynebacterium</taxon>
    </lineage>
</organism>
<proteinExistence type="predicted"/>
<dbReference type="EMBL" id="CP009246">
    <property type="protein sequence ID" value="APT86525.1"/>
    <property type="molecule type" value="Genomic_DNA"/>
</dbReference>
<gene>
    <name evidence="3" type="ORF">CFL01nite_16090</name>
    <name evidence="2" type="ORF">CFLV_04560</name>
</gene>
<sequence length="245" mass="25785">MFRWGATVIACLGLATMTGCGLGIEGESPEVSFKSKAEERGAEGETHSGKPGGPSGSGDHETGAQLSGDTLKSSDEGTGGGGSSSGEQATTAREGNTETTGVLPKPGPFDPTAPGFELFDPCSEQVANKLSVLGFNRARASPLIESGFRMCTFVDHRDGELGISSDAENLGKPEEDGERFLYTRSVNGASLHYYRGTLFVDEVCEVQWDSENGMLSVSLLVDNKGVSHSDICDDVGRIVRQLLDL</sequence>
<dbReference type="EMBL" id="BJNB01000024">
    <property type="protein sequence ID" value="GEB98114.1"/>
    <property type="molecule type" value="Genomic_DNA"/>
</dbReference>
<evidence type="ECO:0000313" key="5">
    <source>
        <dbReference type="Proteomes" id="UP000315353"/>
    </source>
</evidence>
<evidence type="ECO:0000313" key="2">
    <source>
        <dbReference type="EMBL" id="APT86525.1"/>
    </source>
</evidence>
<protein>
    <submittedName>
        <fullName evidence="2">Uncharacterized protein</fullName>
    </submittedName>
</protein>
<evidence type="ECO:0000256" key="1">
    <source>
        <dbReference type="SAM" id="MobiDB-lite"/>
    </source>
</evidence>
<dbReference type="PROSITE" id="PS51257">
    <property type="entry name" value="PROKAR_LIPOPROTEIN"/>
    <property type="match status" value="1"/>
</dbReference>
<reference evidence="2 4" key="1">
    <citation type="submission" date="2014-08" db="EMBL/GenBank/DDBJ databases">
        <title>Complete genome sequence of Corynebacterium flavescens OJ8(T)(=DSM 20296(T)), isolated from cheese.</title>
        <authorList>
            <person name="Ruckert C."/>
            <person name="Albersmeier A."/>
            <person name="Winkler A."/>
            <person name="Kalinowski J."/>
        </authorList>
    </citation>
    <scope>NUCLEOTIDE SEQUENCE [LARGE SCALE GENOMIC DNA]</scope>
    <source>
        <strain evidence="2 4">OJ8</strain>
    </source>
</reference>
<dbReference type="Pfam" id="PF12079">
    <property type="entry name" value="DUF3558"/>
    <property type="match status" value="1"/>
</dbReference>
<dbReference type="Proteomes" id="UP000185479">
    <property type="component" value="Chromosome"/>
</dbReference>
<feature type="region of interest" description="Disordered" evidence="1">
    <location>
        <begin position="30"/>
        <end position="117"/>
    </location>
</feature>
<keyword evidence="4" id="KW-1185">Reference proteome</keyword>
<evidence type="ECO:0000313" key="4">
    <source>
        <dbReference type="Proteomes" id="UP000185479"/>
    </source>
</evidence>
<dbReference type="OrthoDB" id="4428050at2"/>
<dbReference type="Proteomes" id="UP000315353">
    <property type="component" value="Unassembled WGS sequence"/>
</dbReference>
<dbReference type="InterPro" id="IPR024520">
    <property type="entry name" value="DUF3558"/>
</dbReference>
<feature type="compositionally biased region" description="Polar residues" evidence="1">
    <location>
        <begin position="87"/>
        <end position="100"/>
    </location>
</feature>
<evidence type="ECO:0000313" key="3">
    <source>
        <dbReference type="EMBL" id="GEB98114.1"/>
    </source>
</evidence>